<keyword evidence="6 12" id="KW-0732">Signal</keyword>
<dbReference type="GO" id="GO:0005615">
    <property type="term" value="C:extracellular space"/>
    <property type="evidence" value="ECO:0007669"/>
    <property type="project" value="TreeGrafter"/>
</dbReference>
<evidence type="ECO:0000256" key="12">
    <source>
        <dbReference type="SAM" id="SignalP"/>
    </source>
</evidence>
<name>T0RE64_SAPDV</name>
<protein>
    <recommendedName>
        <fullName evidence="13">Peptidase M14 domain-containing protein</fullName>
    </recommendedName>
</protein>
<dbReference type="Pfam" id="PF00246">
    <property type="entry name" value="Peptidase_M14"/>
    <property type="match status" value="1"/>
</dbReference>
<evidence type="ECO:0000256" key="7">
    <source>
        <dbReference type="ARBA" id="ARBA00022801"/>
    </source>
</evidence>
<evidence type="ECO:0000256" key="8">
    <source>
        <dbReference type="ARBA" id="ARBA00022833"/>
    </source>
</evidence>
<proteinExistence type="inferred from homology"/>
<evidence type="ECO:0000256" key="5">
    <source>
        <dbReference type="ARBA" id="ARBA00022723"/>
    </source>
</evidence>
<reference evidence="14 15" key="1">
    <citation type="submission" date="2012-04" db="EMBL/GenBank/DDBJ databases">
        <title>The Genome Sequence of Saprolegnia declina VS20.</title>
        <authorList>
            <consortium name="The Broad Institute Genome Sequencing Platform"/>
            <person name="Russ C."/>
            <person name="Nusbaum C."/>
            <person name="Tyler B."/>
            <person name="van West P."/>
            <person name="Dieguez-Uribeondo J."/>
            <person name="de Bruijn I."/>
            <person name="Tripathy S."/>
            <person name="Jiang R."/>
            <person name="Young S.K."/>
            <person name="Zeng Q."/>
            <person name="Gargeya S."/>
            <person name="Fitzgerald M."/>
            <person name="Haas B."/>
            <person name="Abouelleil A."/>
            <person name="Alvarado L."/>
            <person name="Arachchi H.M."/>
            <person name="Berlin A."/>
            <person name="Chapman S.B."/>
            <person name="Goldberg J."/>
            <person name="Griggs A."/>
            <person name="Gujja S."/>
            <person name="Hansen M."/>
            <person name="Howarth C."/>
            <person name="Imamovic A."/>
            <person name="Larimer J."/>
            <person name="McCowen C."/>
            <person name="Montmayeur A."/>
            <person name="Murphy C."/>
            <person name="Neiman D."/>
            <person name="Pearson M."/>
            <person name="Priest M."/>
            <person name="Roberts A."/>
            <person name="Saif S."/>
            <person name="Shea T."/>
            <person name="Sisk P."/>
            <person name="Sykes S."/>
            <person name="Wortman J."/>
            <person name="Nusbaum C."/>
            <person name="Birren B."/>
        </authorList>
    </citation>
    <scope>NUCLEOTIDE SEQUENCE [LARGE SCALE GENOMIC DNA]</scope>
    <source>
        <strain evidence="14 15">VS20</strain>
    </source>
</reference>
<dbReference type="SMART" id="SM00631">
    <property type="entry name" value="Zn_pept"/>
    <property type="match status" value="1"/>
</dbReference>
<evidence type="ECO:0000256" key="3">
    <source>
        <dbReference type="ARBA" id="ARBA00022645"/>
    </source>
</evidence>
<dbReference type="eggNOG" id="KOG2650">
    <property type="taxonomic scope" value="Eukaryota"/>
</dbReference>
<dbReference type="GO" id="GO:0006508">
    <property type="term" value="P:proteolysis"/>
    <property type="evidence" value="ECO:0007669"/>
    <property type="project" value="UniProtKB-KW"/>
</dbReference>
<dbReference type="PANTHER" id="PTHR11705">
    <property type="entry name" value="PROTEASE FAMILY M14 CARBOXYPEPTIDASE A,B"/>
    <property type="match status" value="1"/>
</dbReference>
<feature type="chain" id="PRO_5004583916" description="Peptidase M14 domain-containing protein" evidence="12">
    <location>
        <begin position="19"/>
        <end position="417"/>
    </location>
</feature>
<dbReference type="OrthoDB" id="3626597at2759"/>
<feature type="signal peptide" evidence="12">
    <location>
        <begin position="1"/>
        <end position="18"/>
    </location>
</feature>
<dbReference type="GeneID" id="19955045"/>
<dbReference type="PROSITE" id="PS52035">
    <property type="entry name" value="PEPTIDASE_M14"/>
    <property type="match status" value="1"/>
</dbReference>
<dbReference type="RefSeq" id="XP_008618662.1">
    <property type="nucleotide sequence ID" value="XM_008620440.1"/>
</dbReference>
<evidence type="ECO:0000256" key="4">
    <source>
        <dbReference type="ARBA" id="ARBA00022670"/>
    </source>
</evidence>
<dbReference type="AlphaFoldDB" id="T0RE64"/>
<comment type="similarity">
    <text evidence="2 10">Belongs to the peptidase M14 family.</text>
</comment>
<dbReference type="Gene3D" id="3.40.630.10">
    <property type="entry name" value="Zn peptidases"/>
    <property type="match status" value="1"/>
</dbReference>
<sequence>MKLTCLSLLAAAFATVAASPVSLNELNELIGDNQVRTTEQLQAILDDADVNRKCHTTNSNYLPSLAPGSYGASSYHNCFRTDAQVDEYLDVLVKQNAGVVTKFQISTTYTGLPIWAYKISTGARPSSLYLQALLHAREWVATSSAVHTISTILDNIAAKKPTPADTHDLIIVPLVNVDGYRMTWNGARYQRKSANEVDLNRNWYTPIPNPSPPPPSSQIYPGPYYFSEKESIGIRDYLLKNRASIDGYIDLHTYAAEVMAPFGDTKQPVGGGLDEKYKTMNTKIAKAMSKNYQATLSYQMYLSYGCFQDYAVREFAGKPSLTIEMDGTDFVAPASSIFKSGKEVYDGLSVFAAENAEFLGKKPTPAPTPAPTDAPVTPKPTPAPTPVPTDAPVTPKPTLAPTPTVVPTVAPTPKPAC</sequence>
<feature type="region of interest" description="Disordered" evidence="11">
    <location>
        <begin position="361"/>
        <end position="417"/>
    </location>
</feature>
<evidence type="ECO:0000256" key="10">
    <source>
        <dbReference type="PROSITE-ProRule" id="PRU01379"/>
    </source>
</evidence>
<dbReference type="InterPro" id="IPR000834">
    <property type="entry name" value="Peptidase_M14"/>
</dbReference>
<keyword evidence="15" id="KW-1185">Reference proteome</keyword>
<evidence type="ECO:0000256" key="9">
    <source>
        <dbReference type="ARBA" id="ARBA00023049"/>
    </source>
</evidence>
<keyword evidence="3" id="KW-0121">Carboxypeptidase</keyword>
<feature type="compositionally biased region" description="Pro residues" evidence="11">
    <location>
        <begin position="364"/>
        <end position="400"/>
    </location>
</feature>
<evidence type="ECO:0000256" key="2">
    <source>
        <dbReference type="ARBA" id="ARBA00005988"/>
    </source>
</evidence>
<dbReference type="VEuPathDB" id="FungiDB:SDRG_14318"/>
<dbReference type="GO" id="GO:0004181">
    <property type="term" value="F:metallocarboxypeptidase activity"/>
    <property type="evidence" value="ECO:0007669"/>
    <property type="project" value="InterPro"/>
</dbReference>
<keyword evidence="4" id="KW-0645">Protease</keyword>
<evidence type="ECO:0000256" key="6">
    <source>
        <dbReference type="ARBA" id="ARBA00022729"/>
    </source>
</evidence>
<dbReference type="PANTHER" id="PTHR11705:SF143">
    <property type="entry name" value="SLL0236 PROTEIN"/>
    <property type="match status" value="1"/>
</dbReference>
<keyword evidence="9" id="KW-0482">Metalloprotease</keyword>
<dbReference type="GO" id="GO:0008270">
    <property type="term" value="F:zinc ion binding"/>
    <property type="evidence" value="ECO:0007669"/>
    <property type="project" value="InterPro"/>
</dbReference>
<dbReference type="STRING" id="1156394.T0RE64"/>
<feature type="active site" description="Proton donor/acceptor" evidence="10">
    <location>
        <position position="324"/>
    </location>
</feature>
<dbReference type="SUPFAM" id="SSF53187">
    <property type="entry name" value="Zn-dependent exopeptidases"/>
    <property type="match status" value="1"/>
</dbReference>
<evidence type="ECO:0000313" key="15">
    <source>
        <dbReference type="Proteomes" id="UP000030762"/>
    </source>
</evidence>
<keyword evidence="5" id="KW-0479">Metal-binding</keyword>
<evidence type="ECO:0000256" key="1">
    <source>
        <dbReference type="ARBA" id="ARBA00001947"/>
    </source>
</evidence>
<comment type="cofactor">
    <cofactor evidence="1">
        <name>Zn(2+)</name>
        <dbReference type="ChEBI" id="CHEBI:29105"/>
    </cofactor>
</comment>
<organism evidence="14 15">
    <name type="scientific">Saprolegnia diclina (strain VS20)</name>
    <dbReference type="NCBI Taxonomy" id="1156394"/>
    <lineage>
        <taxon>Eukaryota</taxon>
        <taxon>Sar</taxon>
        <taxon>Stramenopiles</taxon>
        <taxon>Oomycota</taxon>
        <taxon>Saprolegniomycetes</taxon>
        <taxon>Saprolegniales</taxon>
        <taxon>Saprolegniaceae</taxon>
        <taxon>Saprolegnia</taxon>
    </lineage>
</organism>
<evidence type="ECO:0000256" key="11">
    <source>
        <dbReference type="SAM" id="MobiDB-lite"/>
    </source>
</evidence>
<dbReference type="Proteomes" id="UP000030762">
    <property type="component" value="Unassembled WGS sequence"/>
</dbReference>
<feature type="domain" description="Peptidase M14" evidence="13">
    <location>
        <begin position="74"/>
        <end position="355"/>
    </location>
</feature>
<dbReference type="OMA" id="AAWGQMN"/>
<evidence type="ECO:0000313" key="14">
    <source>
        <dbReference type="EMBL" id="EQC27897.1"/>
    </source>
</evidence>
<dbReference type="InParanoid" id="T0RE64"/>
<accession>T0RE64</accession>
<gene>
    <name evidence="14" type="ORF">SDRG_14318</name>
</gene>
<dbReference type="FunFam" id="3.40.630.10:FF:000084">
    <property type="entry name" value="Carboxypeptidase B2"/>
    <property type="match status" value="1"/>
</dbReference>
<keyword evidence="8" id="KW-0862">Zinc</keyword>
<dbReference type="EMBL" id="JH767201">
    <property type="protein sequence ID" value="EQC27897.1"/>
    <property type="molecule type" value="Genomic_DNA"/>
</dbReference>
<keyword evidence="7" id="KW-0378">Hydrolase</keyword>
<evidence type="ECO:0000259" key="13">
    <source>
        <dbReference type="PROSITE" id="PS52035"/>
    </source>
</evidence>